<evidence type="ECO:0000256" key="1">
    <source>
        <dbReference type="ARBA" id="ARBA00037217"/>
    </source>
</evidence>
<name>A0ABP9E9T8_9ACTN</name>
<protein>
    <recommendedName>
        <fullName evidence="3">Pyridine nucleotide-disulfide oxidoreductase domain-containing protein 2</fullName>
    </recommendedName>
</protein>
<dbReference type="PANTHER" id="PTHR10668">
    <property type="entry name" value="PHYTOENE DEHYDROGENASE"/>
    <property type="match status" value="1"/>
</dbReference>
<dbReference type="PANTHER" id="PTHR10668:SF105">
    <property type="entry name" value="DEHYDROGENASE-RELATED"/>
    <property type="match status" value="1"/>
</dbReference>
<evidence type="ECO:0000313" key="5">
    <source>
        <dbReference type="EMBL" id="GAA4870757.1"/>
    </source>
</evidence>
<dbReference type="SUPFAM" id="SSF51905">
    <property type="entry name" value="FAD/NAD(P)-binding domain"/>
    <property type="match status" value="1"/>
</dbReference>
<dbReference type="EMBL" id="BAABIS010000001">
    <property type="protein sequence ID" value="GAA4870757.1"/>
    <property type="molecule type" value="Genomic_DNA"/>
</dbReference>
<dbReference type="PRINTS" id="PR00411">
    <property type="entry name" value="PNDRDTASEI"/>
</dbReference>
<sequence>MTAGLGERSNGETDAVVVGSGPNGLAAALALAAAGLRVEVYEAADTPGGGTRTAETTLPGYRHDLCSVAHPMALASPFYRAFGLADRVELLQPAAAFAQPLDGRPAAVAWRDLDRTAAGLGRDGRAWRAVFGPLVDHWPDLVDTALSDQRTPPTTPLTKPLTALRLLLRVAEFGTPAWTARFREPAARALLAGVAAHAIQPPRTLPAAGAGLLLATLGHAVGWPVPRGGSQAIADAMTAELTRLGGRIHTGRPIGRLTDLPRARAVLLDTSPAGLLRIAGPALPERHARQLRAFRYGAGACKVDFALSGPVPWTDPDCAYAGTLHLSGTQEETLAVEREVAAGRHPERPYVLAVQPGIVDTTRAPAGRHTLYTYAHVPHGSTLDVADAVTAQVERFAPGFRDLVLARHTTTAADLARYNANYVGGDISAGAMTLRQTVFRPRPALDPYRTPLPGLYLCSASTPPGPGVHGMSGLHAARRALRHTFHLDADPLALLTGLRT</sequence>
<dbReference type="InterPro" id="IPR002937">
    <property type="entry name" value="Amino_oxidase"/>
</dbReference>
<dbReference type="RefSeq" id="WP_345699725.1">
    <property type="nucleotide sequence ID" value="NZ_BAABIS010000001.1"/>
</dbReference>
<keyword evidence="6" id="KW-1185">Reference proteome</keyword>
<evidence type="ECO:0000259" key="4">
    <source>
        <dbReference type="Pfam" id="PF01593"/>
    </source>
</evidence>
<dbReference type="InterPro" id="IPR036188">
    <property type="entry name" value="FAD/NAD-bd_sf"/>
</dbReference>
<proteinExistence type="predicted"/>
<accession>A0ABP9E9T8</accession>
<evidence type="ECO:0000256" key="2">
    <source>
        <dbReference type="ARBA" id="ARBA00038825"/>
    </source>
</evidence>
<dbReference type="Proteomes" id="UP001501752">
    <property type="component" value="Unassembled WGS sequence"/>
</dbReference>
<comment type="caution">
    <text evidence="5">The sequence shown here is derived from an EMBL/GenBank/DDBJ whole genome shotgun (WGS) entry which is preliminary data.</text>
</comment>
<dbReference type="Pfam" id="PF01593">
    <property type="entry name" value="Amino_oxidase"/>
    <property type="match status" value="1"/>
</dbReference>
<reference evidence="6" key="1">
    <citation type="journal article" date="2019" name="Int. J. Syst. Evol. Microbiol.">
        <title>The Global Catalogue of Microorganisms (GCM) 10K type strain sequencing project: providing services to taxonomists for standard genome sequencing and annotation.</title>
        <authorList>
            <consortium name="The Broad Institute Genomics Platform"/>
            <consortium name="The Broad Institute Genome Sequencing Center for Infectious Disease"/>
            <person name="Wu L."/>
            <person name="Ma J."/>
        </authorList>
    </citation>
    <scope>NUCLEOTIDE SEQUENCE [LARGE SCALE GENOMIC DNA]</scope>
    <source>
        <strain evidence="6">JCM 13006</strain>
    </source>
</reference>
<evidence type="ECO:0000313" key="6">
    <source>
        <dbReference type="Proteomes" id="UP001501752"/>
    </source>
</evidence>
<organism evidence="5 6">
    <name type="scientific">Kitasatospora terrestris</name>
    <dbReference type="NCBI Taxonomy" id="258051"/>
    <lineage>
        <taxon>Bacteria</taxon>
        <taxon>Bacillati</taxon>
        <taxon>Actinomycetota</taxon>
        <taxon>Actinomycetes</taxon>
        <taxon>Kitasatosporales</taxon>
        <taxon>Streptomycetaceae</taxon>
        <taxon>Kitasatospora</taxon>
    </lineage>
</organism>
<feature type="domain" description="Amine oxidase" evidence="4">
    <location>
        <begin position="24"/>
        <end position="480"/>
    </location>
</feature>
<evidence type="ECO:0000256" key="3">
    <source>
        <dbReference type="ARBA" id="ARBA00040298"/>
    </source>
</evidence>
<comment type="subunit">
    <text evidence="2">Interacts with COX5B; this interaction may contribute to localize PYROXD2 to the inner face of the inner mitochondrial membrane.</text>
</comment>
<dbReference type="Gene3D" id="3.50.50.60">
    <property type="entry name" value="FAD/NAD(P)-binding domain"/>
    <property type="match status" value="1"/>
</dbReference>
<gene>
    <name evidence="5" type="ORF">GCM10023235_56920</name>
</gene>
<comment type="function">
    <text evidence="1">Probable oxidoreductase that may play a role as regulator of mitochondrial function.</text>
</comment>